<proteinExistence type="predicted"/>
<organism evidence="1 2">
    <name type="scientific">Schizophyllum amplum</name>
    <dbReference type="NCBI Taxonomy" id="97359"/>
    <lineage>
        <taxon>Eukaryota</taxon>
        <taxon>Fungi</taxon>
        <taxon>Dikarya</taxon>
        <taxon>Basidiomycota</taxon>
        <taxon>Agaricomycotina</taxon>
        <taxon>Agaricomycetes</taxon>
        <taxon>Agaricomycetidae</taxon>
        <taxon>Agaricales</taxon>
        <taxon>Schizophyllaceae</taxon>
        <taxon>Schizophyllum</taxon>
    </lineage>
</organism>
<evidence type="ECO:0000313" key="1">
    <source>
        <dbReference type="EMBL" id="TRM55991.1"/>
    </source>
</evidence>
<keyword evidence="2" id="KW-1185">Reference proteome</keyword>
<name>A0A550BTX5_9AGAR</name>
<evidence type="ECO:0000313" key="2">
    <source>
        <dbReference type="Proteomes" id="UP000320762"/>
    </source>
</evidence>
<dbReference type="Proteomes" id="UP000320762">
    <property type="component" value="Unassembled WGS sequence"/>
</dbReference>
<reference evidence="1 2" key="1">
    <citation type="journal article" date="2019" name="New Phytol.">
        <title>Comparative genomics reveals unique wood-decay strategies and fruiting body development in the Schizophyllaceae.</title>
        <authorList>
            <person name="Almasi E."/>
            <person name="Sahu N."/>
            <person name="Krizsan K."/>
            <person name="Balint B."/>
            <person name="Kovacs G.M."/>
            <person name="Kiss B."/>
            <person name="Cseklye J."/>
            <person name="Drula E."/>
            <person name="Henrissat B."/>
            <person name="Nagy I."/>
            <person name="Chovatia M."/>
            <person name="Adam C."/>
            <person name="LaButti K."/>
            <person name="Lipzen A."/>
            <person name="Riley R."/>
            <person name="Grigoriev I.V."/>
            <person name="Nagy L.G."/>
        </authorList>
    </citation>
    <scope>NUCLEOTIDE SEQUENCE [LARGE SCALE GENOMIC DNA]</scope>
    <source>
        <strain evidence="1 2">NL-1724</strain>
    </source>
</reference>
<sequence>MGSWDVILVGERMLMFIPDRERACRARSAPIMIVRQESRLRAVRVGPVATTTPSALGTMSTAHVDRA</sequence>
<protein>
    <submittedName>
        <fullName evidence="1">Uncharacterized protein</fullName>
    </submittedName>
</protein>
<gene>
    <name evidence="1" type="ORF">BD626DRAFT_521135</name>
</gene>
<accession>A0A550BTX5</accession>
<dbReference type="AlphaFoldDB" id="A0A550BTX5"/>
<comment type="caution">
    <text evidence="1">The sequence shown here is derived from an EMBL/GenBank/DDBJ whole genome shotgun (WGS) entry which is preliminary data.</text>
</comment>
<dbReference type="EMBL" id="VDMD01000083">
    <property type="protein sequence ID" value="TRM55991.1"/>
    <property type="molecule type" value="Genomic_DNA"/>
</dbReference>